<reference evidence="2 3" key="1">
    <citation type="submission" date="2019-09" db="EMBL/GenBank/DDBJ databases">
        <title>Bird 10,000 Genomes (B10K) Project - Family phase.</title>
        <authorList>
            <person name="Zhang G."/>
        </authorList>
    </citation>
    <scope>NUCLEOTIDE SEQUENCE [LARGE SCALE GENOMIC DNA]</scope>
    <source>
        <strain evidence="2">B10K-DU-001-55</strain>
        <tissue evidence="2">Muscle</tissue>
    </source>
</reference>
<protein>
    <submittedName>
        <fullName evidence="2">CCD81 protein</fullName>
    </submittedName>
</protein>
<feature type="domain" description="CCDC81 HU" evidence="1">
    <location>
        <begin position="4"/>
        <end position="77"/>
    </location>
</feature>
<evidence type="ECO:0000313" key="3">
    <source>
        <dbReference type="Proteomes" id="UP000590868"/>
    </source>
</evidence>
<dbReference type="InterPro" id="IPR040673">
    <property type="entry name" value="CCDC81_HU_dom_2"/>
</dbReference>
<accession>A0A7L2AYU0</accession>
<name>A0A7L2AYU0_9GRUI</name>
<evidence type="ECO:0000313" key="2">
    <source>
        <dbReference type="EMBL" id="NXP52277.1"/>
    </source>
</evidence>
<proteinExistence type="predicted"/>
<feature type="non-terminal residue" evidence="2">
    <location>
        <position position="115"/>
    </location>
</feature>
<dbReference type="EMBL" id="VXBZ01008810">
    <property type="protein sequence ID" value="NXP52277.1"/>
    <property type="molecule type" value="Genomic_DNA"/>
</dbReference>
<keyword evidence="3" id="KW-1185">Reference proteome</keyword>
<dbReference type="InterPro" id="IPR026295">
    <property type="entry name" value="CCD81"/>
</dbReference>
<organism evidence="2 3">
    <name type="scientific">Heliornis fulica</name>
    <name type="common">sungrebe</name>
    <dbReference type="NCBI Taxonomy" id="54369"/>
    <lineage>
        <taxon>Eukaryota</taxon>
        <taxon>Metazoa</taxon>
        <taxon>Chordata</taxon>
        <taxon>Craniata</taxon>
        <taxon>Vertebrata</taxon>
        <taxon>Euteleostomi</taxon>
        <taxon>Archelosauria</taxon>
        <taxon>Archosauria</taxon>
        <taxon>Dinosauria</taxon>
        <taxon>Saurischia</taxon>
        <taxon>Theropoda</taxon>
        <taxon>Coelurosauria</taxon>
        <taxon>Aves</taxon>
        <taxon>Neognathae</taxon>
        <taxon>Neoaves</taxon>
        <taxon>Gruiformes</taxon>
        <taxon>Heliornithidae</taxon>
        <taxon>Heliornis</taxon>
    </lineage>
</organism>
<sequence>GNKEVEPLKYIEVAAVAGVSRRKAECCIHGVMSLLSQCLGKGENVALVLKDLGVLLMEGWRVQFKFFYGFLEEMVGKETLEKALWKVPQLMDMGVSPMVPVASLTFSGNAIILPQ</sequence>
<dbReference type="GO" id="GO:0005815">
    <property type="term" value="C:microtubule organizing center"/>
    <property type="evidence" value="ECO:0007669"/>
    <property type="project" value="TreeGrafter"/>
</dbReference>
<feature type="non-terminal residue" evidence="2">
    <location>
        <position position="1"/>
    </location>
</feature>
<dbReference type="Pfam" id="PF18289">
    <property type="entry name" value="HU-CCDC81_euk_2"/>
    <property type="match status" value="1"/>
</dbReference>
<dbReference type="PANTHER" id="PTHR14362:SF2">
    <property type="entry name" value="COILED-COIL DOMAIN-CONTAINING PROTEIN 81"/>
    <property type="match status" value="1"/>
</dbReference>
<dbReference type="Proteomes" id="UP000590868">
    <property type="component" value="Unassembled WGS sequence"/>
</dbReference>
<evidence type="ECO:0000259" key="1">
    <source>
        <dbReference type="Pfam" id="PF18289"/>
    </source>
</evidence>
<dbReference type="PANTHER" id="PTHR14362">
    <property type="entry name" value="COILED-COIL DOMAIN-CONTAINING PROTEIN 81"/>
    <property type="match status" value="1"/>
</dbReference>
<dbReference type="OrthoDB" id="125906at2759"/>
<dbReference type="AlphaFoldDB" id="A0A7L2AYU0"/>
<comment type="caution">
    <text evidence="2">The sequence shown here is derived from an EMBL/GenBank/DDBJ whole genome shotgun (WGS) entry which is preliminary data.</text>
</comment>
<gene>
    <name evidence="2" type="primary">Ccdc81_2</name>
    <name evidence="2" type="ORF">HELFUL_R02765</name>
</gene>